<name>A0A0D2EP69_9EURO</name>
<dbReference type="GeneID" id="25327780"/>
<keyword evidence="3" id="KW-1185">Reference proteome</keyword>
<protein>
    <submittedName>
        <fullName evidence="2">Uncharacterized protein</fullName>
    </submittedName>
</protein>
<dbReference type="Proteomes" id="UP000054342">
    <property type="component" value="Unassembled WGS sequence"/>
</dbReference>
<evidence type="ECO:0000256" key="1">
    <source>
        <dbReference type="SAM" id="MobiDB-lite"/>
    </source>
</evidence>
<gene>
    <name evidence="2" type="ORF">PV05_05872</name>
</gene>
<dbReference type="HOGENOM" id="CLU_1378145_0_0_1"/>
<dbReference type="RefSeq" id="XP_013317887.1">
    <property type="nucleotide sequence ID" value="XM_013462433.1"/>
</dbReference>
<accession>A0A0D2EP69</accession>
<evidence type="ECO:0000313" key="3">
    <source>
        <dbReference type="Proteomes" id="UP000054342"/>
    </source>
</evidence>
<evidence type="ECO:0000313" key="2">
    <source>
        <dbReference type="EMBL" id="KIW57303.1"/>
    </source>
</evidence>
<dbReference type="OrthoDB" id="10588437at2759"/>
<feature type="compositionally biased region" description="Acidic residues" evidence="1">
    <location>
        <begin position="187"/>
        <end position="198"/>
    </location>
</feature>
<proteinExistence type="predicted"/>
<feature type="region of interest" description="Disordered" evidence="1">
    <location>
        <begin position="154"/>
        <end position="198"/>
    </location>
</feature>
<sequence>MCSEQILFPTTNKRHHAPPEANTSHNQKSTMSHISLLHDHSNMIIHILVDIAKEDARQDGNASESNTRQVHVLITFCIRNLACQHDHLVRRFVSSDAGDLLDAFEQTRRRELNRLSDVCGVCDAKLQGHGAANVLGCVGHELVHEHIVVNRVPDTTANDADGQGQCGDRGDNVIGTDNRGHDRSGDDDATNTQATEDE</sequence>
<reference evidence="2 3" key="1">
    <citation type="submission" date="2015-01" db="EMBL/GenBank/DDBJ databases">
        <title>The Genome Sequence of Exophiala xenobiotica CBS118157.</title>
        <authorList>
            <consortium name="The Broad Institute Genomics Platform"/>
            <person name="Cuomo C."/>
            <person name="de Hoog S."/>
            <person name="Gorbushina A."/>
            <person name="Stielow B."/>
            <person name="Teixiera M."/>
            <person name="Abouelleil A."/>
            <person name="Chapman S.B."/>
            <person name="Priest M."/>
            <person name="Young S.K."/>
            <person name="Wortman J."/>
            <person name="Nusbaum C."/>
            <person name="Birren B."/>
        </authorList>
    </citation>
    <scope>NUCLEOTIDE SEQUENCE [LARGE SCALE GENOMIC DNA]</scope>
    <source>
        <strain evidence="2 3">CBS 118157</strain>
    </source>
</reference>
<organism evidence="2 3">
    <name type="scientific">Exophiala xenobiotica</name>
    <dbReference type="NCBI Taxonomy" id="348802"/>
    <lineage>
        <taxon>Eukaryota</taxon>
        <taxon>Fungi</taxon>
        <taxon>Dikarya</taxon>
        <taxon>Ascomycota</taxon>
        <taxon>Pezizomycotina</taxon>
        <taxon>Eurotiomycetes</taxon>
        <taxon>Chaetothyriomycetidae</taxon>
        <taxon>Chaetothyriales</taxon>
        <taxon>Herpotrichiellaceae</taxon>
        <taxon>Exophiala</taxon>
    </lineage>
</organism>
<dbReference type="EMBL" id="KN847319">
    <property type="protein sequence ID" value="KIW57303.1"/>
    <property type="molecule type" value="Genomic_DNA"/>
</dbReference>
<feature type="region of interest" description="Disordered" evidence="1">
    <location>
        <begin position="8"/>
        <end position="30"/>
    </location>
</feature>
<feature type="compositionally biased region" description="Polar residues" evidence="1">
    <location>
        <begin position="21"/>
        <end position="30"/>
    </location>
</feature>
<dbReference type="AlphaFoldDB" id="A0A0D2EP69"/>